<evidence type="ECO:0000256" key="4">
    <source>
        <dbReference type="ARBA" id="ARBA00023136"/>
    </source>
</evidence>
<evidence type="ECO:0000313" key="7">
    <source>
        <dbReference type="Proteomes" id="UP001596495"/>
    </source>
</evidence>
<dbReference type="InterPro" id="IPR035952">
    <property type="entry name" value="Rhomboid-like_sf"/>
</dbReference>
<dbReference type="Proteomes" id="UP001596495">
    <property type="component" value="Unassembled WGS sequence"/>
</dbReference>
<dbReference type="NCBIfam" id="NF037970">
    <property type="entry name" value="vanZ_1"/>
    <property type="match status" value="1"/>
</dbReference>
<dbReference type="RefSeq" id="WP_382253002.1">
    <property type="nucleotide sequence ID" value="NZ_JBHTBX010000001.1"/>
</dbReference>
<evidence type="ECO:0000256" key="5">
    <source>
        <dbReference type="SAM" id="Phobius"/>
    </source>
</evidence>
<dbReference type="PANTHER" id="PTHR28008">
    <property type="entry name" value="DOMAIN PROTEIN, PUTATIVE (AFU_ORTHOLOGUE AFUA_3G10980)-RELATED"/>
    <property type="match status" value="1"/>
</dbReference>
<keyword evidence="2 5" id="KW-0812">Transmembrane</keyword>
<dbReference type="SUPFAM" id="SSF144091">
    <property type="entry name" value="Rhomboid-like"/>
    <property type="match status" value="1"/>
</dbReference>
<sequence length="102" mass="11279">MLPPTQLPPQAFDVWDKAQHAGGFAVLTLLCLPAFAASRLRVFMWLAIYGVLIEVAQQVSGWRTGDPMDWMADVAGVLAGLFLHWAASKFRHRTTTDLPDAQ</sequence>
<proteinExistence type="predicted"/>
<gene>
    <name evidence="6" type="ORF">ACFQNJ_00285</name>
</gene>
<evidence type="ECO:0000256" key="2">
    <source>
        <dbReference type="ARBA" id="ARBA00022692"/>
    </source>
</evidence>
<evidence type="ECO:0000256" key="3">
    <source>
        <dbReference type="ARBA" id="ARBA00022989"/>
    </source>
</evidence>
<dbReference type="PANTHER" id="PTHR28008:SF1">
    <property type="entry name" value="DOMAIN PROTEIN, PUTATIVE (AFU_ORTHOLOGUE AFUA_3G10980)-RELATED"/>
    <property type="match status" value="1"/>
</dbReference>
<protein>
    <submittedName>
        <fullName evidence="6">VanZ family protein</fullName>
    </submittedName>
</protein>
<evidence type="ECO:0000256" key="1">
    <source>
        <dbReference type="ARBA" id="ARBA00004141"/>
    </source>
</evidence>
<comment type="caution">
    <text evidence="6">The sequence shown here is derived from an EMBL/GenBank/DDBJ whole genome shotgun (WGS) entry which is preliminary data.</text>
</comment>
<evidence type="ECO:0000313" key="6">
    <source>
        <dbReference type="EMBL" id="MFC7432948.1"/>
    </source>
</evidence>
<organism evidence="6 7">
    <name type="scientific">Hydrogenophaga bisanensis</name>
    <dbReference type="NCBI Taxonomy" id="439611"/>
    <lineage>
        <taxon>Bacteria</taxon>
        <taxon>Pseudomonadati</taxon>
        <taxon>Pseudomonadota</taxon>
        <taxon>Betaproteobacteria</taxon>
        <taxon>Burkholderiales</taxon>
        <taxon>Comamonadaceae</taxon>
        <taxon>Hydrogenophaga</taxon>
    </lineage>
</organism>
<accession>A0ABW2R3H2</accession>
<comment type="subcellular location">
    <subcellularLocation>
        <location evidence="1">Membrane</location>
        <topology evidence="1">Multi-pass membrane protein</topology>
    </subcellularLocation>
</comment>
<reference evidence="7" key="1">
    <citation type="journal article" date="2019" name="Int. J. Syst. Evol. Microbiol.">
        <title>The Global Catalogue of Microorganisms (GCM) 10K type strain sequencing project: providing services to taxonomists for standard genome sequencing and annotation.</title>
        <authorList>
            <consortium name="The Broad Institute Genomics Platform"/>
            <consortium name="The Broad Institute Genome Sequencing Center for Infectious Disease"/>
            <person name="Wu L."/>
            <person name="Ma J."/>
        </authorList>
    </citation>
    <scope>NUCLEOTIDE SEQUENCE [LARGE SCALE GENOMIC DNA]</scope>
    <source>
        <strain evidence="7">CCUG 54518</strain>
    </source>
</reference>
<feature type="transmembrane region" description="Helical" evidence="5">
    <location>
        <begin position="20"/>
        <end position="37"/>
    </location>
</feature>
<feature type="transmembrane region" description="Helical" evidence="5">
    <location>
        <begin position="68"/>
        <end position="87"/>
    </location>
</feature>
<keyword evidence="4 5" id="KW-0472">Membrane</keyword>
<feature type="transmembrane region" description="Helical" evidence="5">
    <location>
        <begin position="42"/>
        <end position="62"/>
    </location>
</feature>
<keyword evidence="7" id="KW-1185">Reference proteome</keyword>
<keyword evidence="3 5" id="KW-1133">Transmembrane helix</keyword>
<name>A0ABW2R3H2_9BURK</name>
<dbReference type="EMBL" id="JBHTBX010000001">
    <property type="protein sequence ID" value="MFC7432948.1"/>
    <property type="molecule type" value="Genomic_DNA"/>
</dbReference>